<gene>
    <name evidence="1" type="ORF">L3Q82_024864</name>
</gene>
<evidence type="ECO:0000313" key="2">
    <source>
        <dbReference type="Proteomes" id="UP000831701"/>
    </source>
</evidence>
<evidence type="ECO:0000313" key="1">
    <source>
        <dbReference type="EMBL" id="KAI3370080.1"/>
    </source>
</evidence>
<dbReference type="Proteomes" id="UP000831701">
    <property type="component" value="Chromosome 7"/>
</dbReference>
<sequence>MDEEWIEWSFSLYSVEDSSYEIQVQALLPPKLTVTPSMITETDSVTLNCQAPSSVSVHQCYFYTLNGGNIGDFSCLRTLTGTELLLKTHQSSPAEVEVKCYYTVMYGHVNSPSSHSDTSSITVLNQKPQMSLQHFPGEHVLFTCSLPGSANNDTRCNLYFGDDLVATTIIWKQRFSKSKQWFCQLTVTADDLLRRLHSVQQSNASCDYSLGSDPNALSPRSDGYNLT</sequence>
<name>A0ACB8WQP0_9TELE</name>
<feature type="non-terminal residue" evidence="1">
    <location>
        <position position="227"/>
    </location>
</feature>
<protein>
    <submittedName>
        <fullName evidence="1">Uncharacterized protein</fullName>
    </submittedName>
</protein>
<accession>A0ACB8WQP0</accession>
<dbReference type="EMBL" id="CM041537">
    <property type="protein sequence ID" value="KAI3370080.1"/>
    <property type="molecule type" value="Genomic_DNA"/>
</dbReference>
<proteinExistence type="predicted"/>
<comment type="caution">
    <text evidence="1">The sequence shown here is derived from an EMBL/GenBank/DDBJ whole genome shotgun (WGS) entry which is preliminary data.</text>
</comment>
<keyword evidence="2" id="KW-1185">Reference proteome</keyword>
<reference evidence="1" key="1">
    <citation type="submission" date="2022-04" db="EMBL/GenBank/DDBJ databases">
        <title>Jade perch genome.</title>
        <authorList>
            <person name="Chao B."/>
        </authorList>
    </citation>
    <scope>NUCLEOTIDE SEQUENCE</scope>
    <source>
        <strain evidence="1">CB-2022</strain>
    </source>
</reference>
<organism evidence="1 2">
    <name type="scientific">Scortum barcoo</name>
    <name type="common">barcoo grunter</name>
    <dbReference type="NCBI Taxonomy" id="214431"/>
    <lineage>
        <taxon>Eukaryota</taxon>
        <taxon>Metazoa</taxon>
        <taxon>Chordata</taxon>
        <taxon>Craniata</taxon>
        <taxon>Vertebrata</taxon>
        <taxon>Euteleostomi</taxon>
        <taxon>Actinopterygii</taxon>
        <taxon>Neopterygii</taxon>
        <taxon>Teleostei</taxon>
        <taxon>Neoteleostei</taxon>
        <taxon>Acanthomorphata</taxon>
        <taxon>Eupercaria</taxon>
        <taxon>Centrarchiformes</taxon>
        <taxon>Terapontoidei</taxon>
        <taxon>Terapontidae</taxon>
        <taxon>Scortum</taxon>
    </lineage>
</organism>